<gene>
    <name evidence="1" type="ordered locus">ETA_19640</name>
</gene>
<evidence type="ECO:0000313" key="1">
    <source>
        <dbReference type="EMBL" id="CAO97010.1"/>
    </source>
</evidence>
<dbReference type="KEGG" id="eta:ETA_19640"/>
<proteinExistence type="predicted"/>
<organism evidence="1 2">
    <name type="scientific">Erwinia tasmaniensis (strain DSM 17950 / CFBP 7177 / CIP 109463 / NCPPB 4357 / Et1/99)</name>
    <dbReference type="NCBI Taxonomy" id="465817"/>
    <lineage>
        <taxon>Bacteria</taxon>
        <taxon>Pseudomonadati</taxon>
        <taxon>Pseudomonadota</taxon>
        <taxon>Gammaproteobacteria</taxon>
        <taxon>Enterobacterales</taxon>
        <taxon>Erwiniaceae</taxon>
        <taxon>Erwinia</taxon>
    </lineage>
</organism>
<dbReference type="HOGENOM" id="CLU_1972327_0_0_6"/>
<dbReference type="eggNOG" id="ENOG5033WJF">
    <property type="taxonomic scope" value="Bacteria"/>
</dbReference>
<reference evidence="1 2" key="1">
    <citation type="journal article" date="2008" name="Environ. Microbiol.">
        <title>The genome of Erwinia tasmaniensis strain Et1/99, a non-pathogenic bacterium in the genus Erwinia.</title>
        <authorList>
            <person name="Kube M."/>
            <person name="Migdoll A.M."/>
            <person name="Mueller I."/>
            <person name="Kuhl H."/>
            <person name="Beck A."/>
            <person name="Reinhardt R."/>
            <person name="Geider K."/>
        </authorList>
    </citation>
    <scope>NUCLEOTIDE SEQUENCE [LARGE SCALE GENOMIC DNA]</scope>
    <source>
        <strain evidence="2">DSM 17950 / CFBP 7177 / CIP 109463 / NCPPB 4357 / Et1/99</strain>
    </source>
</reference>
<name>B2VID1_ERWT9</name>
<dbReference type="OrthoDB" id="8617687at2"/>
<dbReference type="STRING" id="465817.ETA_19640"/>
<sequence length="127" mass="14727">MDIEISNPIDIALNVVELDEHLLSIKFNIAIRVKKFGYSSDVNSDLWVECQCFDTFIDNMRKGNIAALKDINGFFELQVNPAQNWLEWSCAKEDLDGYITSAQGREKLTDESKNAIYEAFHDYPKWW</sequence>
<protein>
    <submittedName>
        <fullName evidence="1">Uncharacterized protein</fullName>
    </submittedName>
</protein>
<dbReference type="EMBL" id="CU468135">
    <property type="protein sequence ID" value="CAO97010.1"/>
    <property type="molecule type" value="Genomic_DNA"/>
</dbReference>
<dbReference type="Proteomes" id="UP000001726">
    <property type="component" value="Chromosome"/>
</dbReference>
<dbReference type="AlphaFoldDB" id="B2VID1"/>
<evidence type="ECO:0000313" key="2">
    <source>
        <dbReference type="Proteomes" id="UP000001726"/>
    </source>
</evidence>
<dbReference type="RefSeq" id="WP_012441688.1">
    <property type="nucleotide sequence ID" value="NC_010694.1"/>
</dbReference>
<keyword evidence="2" id="KW-1185">Reference proteome</keyword>
<accession>B2VID1</accession>